<dbReference type="EMBL" id="JAGSOI010000042">
    <property type="protein sequence ID" value="MCM1987299.1"/>
    <property type="molecule type" value="Genomic_DNA"/>
</dbReference>
<dbReference type="GO" id="GO:0016491">
    <property type="term" value="F:oxidoreductase activity"/>
    <property type="evidence" value="ECO:0007669"/>
    <property type="project" value="UniProtKB-ARBA"/>
</dbReference>
<dbReference type="CDD" id="cd03110">
    <property type="entry name" value="SIMIBI_bact_arch"/>
    <property type="match status" value="1"/>
</dbReference>
<dbReference type="Proteomes" id="UP001056766">
    <property type="component" value="Unassembled WGS sequence"/>
</dbReference>
<dbReference type="Gene3D" id="3.30.70.20">
    <property type="match status" value="1"/>
</dbReference>
<dbReference type="PROSITE" id="PS00198">
    <property type="entry name" value="4FE4S_FER_1"/>
    <property type="match status" value="1"/>
</dbReference>
<dbReference type="AlphaFoldDB" id="A0A9E4ZHN1"/>
<reference evidence="2" key="1">
    <citation type="journal article" date="2021" name="mSystems">
        <title>Bacteria and Archaea Synergistically Convert Glycine Betaine to Biogenic Methane in the Formosa Cold Seep of the South China Sea.</title>
        <authorList>
            <person name="Li L."/>
            <person name="Zhang W."/>
            <person name="Zhang S."/>
            <person name="Song L."/>
            <person name="Sun Q."/>
            <person name="Zhang H."/>
            <person name="Xiang H."/>
            <person name="Dong X."/>
        </authorList>
    </citation>
    <scope>NUCLEOTIDE SEQUENCE</scope>
    <source>
        <strain evidence="2">LLY</strain>
    </source>
</reference>
<reference evidence="2" key="2">
    <citation type="submission" date="2021-04" db="EMBL/GenBank/DDBJ databases">
        <authorList>
            <person name="Dong X."/>
        </authorList>
    </citation>
    <scope>NUCLEOTIDE SEQUENCE</scope>
    <source>
        <strain evidence="2">LLY</strain>
    </source>
</reference>
<dbReference type="Pfam" id="PF00037">
    <property type="entry name" value="Fer4"/>
    <property type="match status" value="2"/>
</dbReference>
<organism evidence="2 3">
    <name type="scientific">Methanococcoides seepicolus</name>
    <dbReference type="NCBI Taxonomy" id="2828780"/>
    <lineage>
        <taxon>Archaea</taxon>
        <taxon>Methanobacteriati</taxon>
        <taxon>Methanobacteriota</taxon>
        <taxon>Stenosarchaea group</taxon>
        <taxon>Methanomicrobia</taxon>
        <taxon>Methanosarcinales</taxon>
        <taxon>Methanosarcinaceae</taxon>
        <taxon>Methanococcoides</taxon>
    </lineage>
</organism>
<evidence type="ECO:0000313" key="2">
    <source>
        <dbReference type="EMBL" id="MCM1987299.1"/>
    </source>
</evidence>
<sequence>MKQLTIISGKGGTGKTTIAAAFASLAENAVIADCDVDAADMHLILNPEIIETIDFYGLKEAYIDSSLCIQCGLCKENCRFDAITDDIKIDSFECEGCGVCVHICPEGAITMVERKAGEAYLSKTRFGPMAHAKLSVGEEASGKLVAFVRENSRNLAERYGKDLIIIDGPPGTGCSVIASIAGVDMVAVVTEPSVSGIHDLERVLGVASHFHIPAVVCINKYDINEENTHIIEDYCGDNGIDVVGKLPFSRIPTEAMMQEKTVMEYSGNELSGEFSEKLKDMWGNVMRSLN</sequence>
<dbReference type="InterPro" id="IPR002586">
    <property type="entry name" value="CobQ/CobB/MinD/ParA_Nub-bd_dom"/>
</dbReference>
<keyword evidence="3" id="KW-1185">Reference proteome</keyword>
<proteinExistence type="predicted"/>
<feature type="domain" description="4Fe-4S ferredoxin-type" evidence="1">
    <location>
        <begin position="59"/>
        <end position="84"/>
    </location>
</feature>
<dbReference type="PANTHER" id="PTHR43534">
    <property type="entry name" value="MIND SUPERFAMILY P-LOOP ATPASE CONTAINING AN INSERTED FERREDOXIN DOMAIN"/>
    <property type="match status" value="1"/>
</dbReference>
<name>A0A9E4ZHN1_9EURY</name>
<dbReference type="Gene3D" id="3.40.50.300">
    <property type="entry name" value="P-loop containing nucleotide triphosphate hydrolases"/>
    <property type="match status" value="1"/>
</dbReference>
<evidence type="ECO:0000259" key="1">
    <source>
        <dbReference type="PROSITE" id="PS51379"/>
    </source>
</evidence>
<dbReference type="InterPro" id="IPR017896">
    <property type="entry name" value="4Fe4S_Fe-S-bd"/>
</dbReference>
<dbReference type="InterPro" id="IPR017900">
    <property type="entry name" value="4Fe4S_Fe_S_CS"/>
</dbReference>
<comment type="caution">
    <text evidence="2">The sequence shown here is derived from an EMBL/GenBank/DDBJ whole genome shotgun (WGS) entry which is preliminary data.</text>
</comment>
<dbReference type="InterPro" id="IPR027417">
    <property type="entry name" value="P-loop_NTPase"/>
</dbReference>
<gene>
    <name evidence="2" type="ORF">KDK67_09950</name>
</gene>
<dbReference type="RefSeq" id="WP_250868639.1">
    <property type="nucleotide sequence ID" value="NZ_JAGSOI010000042.1"/>
</dbReference>
<feature type="domain" description="4Fe-4S ferredoxin-type" evidence="1">
    <location>
        <begin position="85"/>
        <end position="114"/>
    </location>
</feature>
<dbReference type="Pfam" id="PF01656">
    <property type="entry name" value="CbiA"/>
    <property type="match status" value="1"/>
</dbReference>
<dbReference type="PROSITE" id="PS51379">
    <property type="entry name" value="4FE4S_FER_2"/>
    <property type="match status" value="2"/>
</dbReference>
<dbReference type="SUPFAM" id="SSF52540">
    <property type="entry name" value="P-loop containing nucleoside triphosphate hydrolases"/>
    <property type="match status" value="1"/>
</dbReference>
<accession>A0A9E4ZHN1</accession>
<protein>
    <submittedName>
        <fullName evidence="2">4Fe-4S binding protein</fullName>
    </submittedName>
</protein>
<dbReference type="PANTHER" id="PTHR43534:SF1">
    <property type="entry name" value="4FE-4S CLUSTER CONTAINING PARA FAMILY ATPASE PROTEIN"/>
    <property type="match status" value="1"/>
</dbReference>
<evidence type="ECO:0000313" key="3">
    <source>
        <dbReference type="Proteomes" id="UP001056766"/>
    </source>
</evidence>